<organism evidence="2 3">
    <name type="scientific">Candidatus Nitronereus thalassa</name>
    <dbReference type="NCBI Taxonomy" id="3020898"/>
    <lineage>
        <taxon>Bacteria</taxon>
        <taxon>Pseudomonadati</taxon>
        <taxon>Nitrospirota</taxon>
        <taxon>Nitrospiria</taxon>
        <taxon>Nitrospirales</taxon>
        <taxon>Nitrospiraceae</taxon>
        <taxon>Candidatus Nitronereus</taxon>
    </lineage>
</organism>
<dbReference type="InterPro" id="IPR000157">
    <property type="entry name" value="TIR_dom"/>
</dbReference>
<evidence type="ECO:0000313" key="3">
    <source>
        <dbReference type="Proteomes" id="UP001250932"/>
    </source>
</evidence>
<dbReference type="PROSITE" id="PS50104">
    <property type="entry name" value="TIR"/>
    <property type="match status" value="1"/>
</dbReference>
<dbReference type="Gene3D" id="3.40.50.10140">
    <property type="entry name" value="Toll/interleukin-1 receptor homology (TIR) domain"/>
    <property type="match status" value="1"/>
</dbReference>
<comment type="caution">
    <text evidence="2">The sequence shown here is derived from an EMBL/GenBank/DDBJ whole genome shotgun (WGS) entry which is preliminary data.</text>
</comment>
<accession>A0ABU3KB26</accession>
<name>A0ABU3KB26_9BACT</name>
<feature type="domain" description="TIR" evidence="1">
    <location>
        <begin position="165"/>
        <end position="315"/>
    </location>
</feature>
<sequence>MSTDKKHNLIFLAQYAVILPVLIRLSGASQYTPEVKAFLCQLATIADIEKDNAYFIALKSRAAWGVAVLGMDDHSTKALLTVHREQCRLIKEFNDFVEKARPQVYMDDSDAPLCKALRKADNICQSIKFLVDQSISDALGTVDEVRKAIDGFWKKGTEGFASTSTGIKLFVSHGTVDKPLATAISREVEAAGIATWRDDKDIVGGDSIPDEIARGLRSATHLIVILSQNSIGRPWIKTELDNAIMLFHSDGTPKIIPILLDGIKPPPPIAHLKGIQFDDFDSGMISLFASLGVAQTDRFDLTTVYIFYRKSKKAIETLQWCNQADFFLPINEESFDQLEDMELFFESVGIPDEINTPRRYIRTLLGNMGGITAPGIDEDFYSYANSAYAGISLARKIAYFGKKILRNLNP</sequence>
<proteinExistence type="predicted"/>
<keyword evidence="2" id="KW-0675">Receptor</keyword>
<dbReference type="SUPFAM" id="SSF52200">
    <property type="entry name" value="Toll/Interleukin receptor TIR domain"/>
    <property type="match status" value="1"/>
</dbReference>
<dbReference type="InterPro" id="IPR035897">
    <property type="entry name" value="Toll_tir_struct_dom_sf"/>
</dbReference>
<dbReference type="EMBL" id="JAQOUE010000001">
    <property type="protein sequence ID" value="MDT7043508.1"/>
    <property type="molecule type" value="Genomic_DNA"/>
</dbReference>
<protein>
    <submittedName>
        <fullName evidence="2">Toll/interleukin-1 receptor domain-containing protein</fullName>
    </submittedName>
</protein>
<dbReference type="Pfam" id="PF13676">
    <property type="entry name" value="TIR_2"/>
    <property type="match status" value="1"/>
</dbReference>
<dbReference type="Proteomes" id="UP001250932">
    <property type="component" value="Unassembled WGS sequence"/>
</dbReference>
<reference evidence="2 3" key="1">
    <citation type="journal article" date="2023" name="ISME J.">
        <title>Cultivation and genomic characterization of novel and ubiquitous marine nitrite-oxidizing bacteria from the Nitrospirales.</title>
        <authorList>
            <person name="Mueller A.J."/>
            <person name="Daebeler A."/>
            <person name="Herbold C.W."/>
            <person name="Kirkegaard R.H."/>
            <person name="Daims H."/>
        </authorList>
    </citation>
    <scope>NUCLEOTIDE SEQUENCE [LARGE SCALE GENOMIC DNA]</scope>
    <source>
        <strain evidence="2 3">EB</strain>
    </source>
</reference>
<keyword evidence="3" id="KW-1185">Reference proteome</keyword>
<evidence type="ECO:0000259" key="1">
    <source>
        <dbReference type="PROSITE" id="PS50104"/>
    </source>
</evidence>
<dbReference type="RefSeq" id="WP_313834075.1">
    <property type="nucleotide sequence ID" value="NZ_JAQOUE010000001.1"/>
</dbReference>
<evidence type="ECO:0000313" key="2">
    <source>
        <dbReference type="EMBL" id="MDT7043508.1"/>
    </source>
</evidence>
<gene>
    <name evidence="2" type="ORF">PPG34_14210</name>
</gene>